<name>A0ABS9E0D8_9PROT</name>
<evidence type="ECO:0008006" key="4">
    <source>
        <dbReference type="Google" id="ProtNLM"/>
    </source>
</evidence>
<keyword evidence="3" id="KW-1185">Reference proteome</keyword>
<proteinExistence type="predicted"/>
<evidence type="ECO:0000313" key="2">
    <source>
        <dbReference type="EMBL" id="MCF3948399.1"/>
    </source>
</evidence>
<dbReference type="EMBL" id="JAKGBZ010000050">
    <property type="protein sequence ID" value="MCF3948399.1"/>
    <property type="molecule type" value="Genomic_DNA"/>
</dbReference>
<evidence type="ECO:0000313" key="3">
    <source>
        <dbReference type="Proteomes" id="UP001521209"/>
    </source>
</evidence>
<gene>
    <name evidence="2" type="ORF">L2A60_17140</name>
</gene>
<keyword evidence="1" id="KW-0812">Transmembrane</keyword>
<protein>
    <recommendedName>
        <fullName evidence="4">Secreted protein</fullName>
    </recommendedName>
</protein>
<sequence length="92" mass="10205">MRRRVVLRGLTGMVLRLDVMAIGHMSVMAGFVMNAGLSVLSSLKVVFCRFLVMMRRQVMMFAMGVIAHGMTSYMISVDDWCCLESAGVDGPR</sequence>
<comment type="caution">
    <text evidence="2">The sequence shown here is derived from an EMBL/GenBank/DDBJ whole genome shotgun (WGS) entry which is preliminary data.</text>
</comment>
<dbReference type="Proteomes" id="UP001521209">
    <property type="component" value="Unassembled WGS sequence"/>
</dbReference>
<accession>A0ABS9E0D8</accession>
<keyword evidence="1" id="KW-0472">Membrane</keyword>
<reference evidence="2 3" key="1">
    <citation type="submission" date="2022-01" db="EMBL/GenBank/DDBJ databases">
        <authorList>
            <person name="Won M."/>
            <person name="Kim S.-J."/>
            <person name="Kwon S.-W."/>
        </authorList>
    </citation>
    <scope>NUCLEOTIDE SEQUENCE [LARGE SCALE GENOMIC DNA]</scope>
    <source>
        <strain evidence="2 3">KCTC 23505</strain>
    </source>
</reference>
<keyword evidence="1" id="KW-1133">Transmembrane helix</keyword>
<feature type="transmembrane region" description="Helical" evidence="1">
    <location>
        <begin position="20"/>
        <end position="46"/>
    </location>
</feature>
<evidence type="ECO:0000256" key="1">
    <source>
        <dbReference type="SAM" id="Phobius"/>
    </source>
</evidence>
<organism evidence="2 3">
    <name type="scientific">Acidiphilium iwatense</name>
    <dbReference type="NCBI Taxonomy" id="768198"/>
    <lineage>
        <taxon>Bacteria</taxon>
        <taxon>Pseudomonadati</taxon>
        <taxon>Pseudomonadota</taxon>
        <taxon>Alphaproteobacteria</taxon>
        <taxon>Acetobacterales</taxon>
        <taxon>Acidocellaceae</taxon>
        <taxon>Acidiphilium</taxon>
    </lineage>
</organism>